<name>A0A927GTY4_9BACL</name>
<protein>
    <submittedName>
        <fullName evidence="6">AraC family transcriptional regulator</fullName>
    </submittedName>
</protein>
<evidence type="ECO:0000256" key="3">
    <source>
        <dbReference type="ARBA" id="ARBA00023159"/>
    </source>
</evidence>
<evidence type="ECO:0000313" key="7">
    <source>
        <dbReference type="Proteomes" id="UP000621560"/>
    </source>
</evidence>
<comment type="caution">
    <text evidence="6">The sequence shown here is derived from an EMBL/GenBank/DDBJ whole genome shotgun (WGS) entry which is preliminary data.</text>
</comment>
<dbReference type="SMART" id="SM00342">
    <property type="entry name" value="HTH_ARAC"/>
    <property type="match status" value="1"/>
</dbReference>
<evidence type="ECO:0000259" key="5">
    <source>
        <dbReference type="PROSITE" id="PS01124"/>
    </source>
</evidence>
<dbReference type="GO" id="GO:0043565">
    <property type="term" value="F:sequence-specific DNA binding"/>
    <property type="evidence" value="ECO:0007669"/>
    <property type="project" value="InterPro"/>
</dbReference>
<dbReference type="PROSITE" id="PS00041">
    <property type="entry name" value="HTH_ARAC_FAMILY_1"/>
    <property type="match status" value="1"/>
</dbReference>
<dbReference type="Pfam" id="PF02311">
    <property type="entry name" value="AraC_binding"/>
    <property type="match status" value="1"/>
</dbReference>
<keyword evidence="7" id="KW-1185">Reference proteome</keyword>
<dbReference type="InterPro" id="IPR009057">
    <property type="entry name" value="Homeodomain-like_sf"/>
</dbReference>
<reference evidence="6" key="1">
    <citation type="submission" date="2020-09" db="EMBL/GenBank/DDBJ databases">
        <title>A novel bacterium of genus Paenibacillus, isolated from South China Sea.</title>
        <authorList>
            <person name="Huang H."/>
            <person name="Mo K."/>
            <person name="Hu Y."/>
        </authorList>
    </citation>
    <scope>NUCLEOTIDE SEQUENCE</scope>
    <source>
        <strain evidence="6">IB182496</strain>
    </source>
</reference>
<dbReference type="Proteomes" id="UP000621560">
    <property type="component" value="Unassembled WGS sequence"/>
</dbReference>
<dbReference type="Gene3D" id="1.10.10.60">
    <property type="entry name" value="Homeodomain-like"/>
    <property type="match status" value="2"/>
</dbReference>
<dbReference type="RefSeq" id="WP_190920685.1">
    <property type="nucleotide sequence ID" value="NZ_JACXIZ010000041.1"/>
</dbReference>
<dbReference type="Pfam" id="PF12833">
    <property type="entry name" value="HTH_18"/>
    <property type="match status" value="1"/>
</dbReference>
<dbReference type="AlphaFoldDB" id="A0A927GTY4"/>
<dbReference type="PRINTS" id="PR00032">
    <property type="entry name" value="HTHARAC"/>
</dbReference>
<dbReference type="GO" id="GO:0003700">
    <property type="term" value="F:DNA-binding transcription factor activity"/>
    <property type="evidence" value="ECO:0007669"/>
    <property type="project" value="InterPro"/>
</dbReference>
<dbReference type="InterPro" id="IPR018060">
    <property type="entry name" value="HTH_AraC"/>
</dbReference>
<keyword evidence="4" id="KW-0804">Transcription</keyword>
<proteinExistence type="predicted"/>
<keyword evidence="1" id="KW-0805">Transcription regulation</keyword>
<dbReference type="InterPro" id="IPR020449">
    <property type="entry name" value="Tscrpt_reg_AraC-type_HTH"/>
</dbReference>
<keyword evidence="2" id="KW-0238">DNA-binding</keyword>
<evidence type="ECO:0000256" key="2">
    <source>
        <dbReference type="ARBA" id="ARBA00023125"/>
    </source>
</evidence>
<feature type="domain" description="HTH araC/xylS-type" evidence="5">
    <location>
        <begin position="194"/>
        <end position="292"/>
    </location>
</feature>
<dbReference type="InterPro" id="IPR018062">
    <property type="entry name" value="HTH_AraC-typ_CS"/>
</dbReference>
<dbReference type="InterPro" id="IPR003313">
    <property type="entry name" value="AraC-bd"/>
</dbReference>
<dbReference type="PROSITE" id="PS01124">
    <property type="entry name" value="HTH_ARAC_FAMILY_2"/>
    <property type="match status" value="1"/>
</dbReference>
<dbReference type="InterPro" id="IPR037923">
    <property type="entry name" value="HTH-like"/>
</dbReference>
<evidence type="ECO:0000256" key="1">
    <source>
        <dbReference type="ARBA" id="ARBA00023015"/>
    </source>
</evidence>
<dbReference type="InterPro" id="IPR050204">
    <property type="entry name" value="AraC_XylS_family_regulators"/>
</dbReference>
<dbReference type="EMBL" id="JACXIZ010000041">
    <property type="protein sequence ID" value="MBD2847575.1"/>
    <property type="molecule type" value="Genomic_DNA"/>
</dbReference>
<gene>
    <name evidence="6" type="ORF">IDH44_20485</name>
</gene>
<dbReference type="SUPFAM" id="SSF46689">
    <property type="entry name" value="Homeodomain-like"/>
    <property type="match status" value="1"/>
</dbReference>
<evidence type="ECO:0000313" key="6">
    <source>
        <dbReference type="EMBL" id="MBD2847575.1"/>
    </source>
</evidence>
<keyword evidence="3" id="KW-0010">Activator</keyword>
<dbReference type="PANTHER" id="PTHR46796">
    <property type="entry name" value="HTH-TYPE TRANSCRIPTIONAL ACTIVATOR RHAS-RELATED"/>
    <property type="match status" value="1"/>
</dbReference>
<organism evidence="6 7">
    <name type="scientific">Paenibacillus sabuli</name>
    <dbReference type="NCBI Taxonomy" id="2772509"/>
    <lineage>
        <taxon>Bacteria</taxon>
        <taxon>Bacillati</taxon>
        <taxon>Bacillota</taxon>
        <taxon>Bacilli</taxon>
        <taxon>Bacillales</taxon>
        <taxon>Paenibacillaceae</taxon>
        <taxon>Paenibacillus</taxon>
    </lineage>
</organism>
<dbReference type="SUPFAM" id="SSF51215">
    <property type="entry name" value="Regulatory protein AraC"/>
    <property type="match status" value="1"/>
</dbReference>
<accession>A0A927GTY4</accession>
<evidence type="ECO:0000256" key="4">
    <source>
        <dbReference type="ARBA" id="ARBA00023163"/>
    </source>
</evidence>
<sequence>MHYSFSRLAALDIRWADQFHAADASFRWNHANPHYQLIVASDGPVWIEAEGRRYTLRTGESLLLLPWESHTGWNHAEQQGSFFWAQFACEPALRPFDADAAPDLTIIHADRSELRTAGDRHEDRIVVPKLHLSSRRYRLLQLFEQLVEQSRAAQGYFRFRQTLLLGEILGLIAADVLEQSERDTSLPQSYFTYRRLVNLLNNGFARPIGKALLERELDRKYAYLCQVFKKYADLTIVQYVQRLRVQRACHLLTSTGKSVGDIAAEVGFEDAFYFSRVFKRLEGVSPARYRDAKTTQSGKSR</sequence>